<dbReference type="AlphaFoldDB" id="A0A9W7ZSI4"/>
<keyword evidence="5 8" id="KW-0812">Transmembrane</keyword>
<gene>
    <name evidence="10" type="primary">PNS1_2</name>
    <name evidence="10" type="ORF">IWQ60_010083</name>
</gene>
<dbReference type="GO" id="GO:0022857">
    <property type="term" value="F:transmembrane transporter activity"/>
    <property type="evidence" value="ECO:0007669"/>
    <property type="project" value="UniProtKB-UniRule"/>
</dbReference>
<feature type="transmembrane region" description="Helical" evidence="8">
    <location>
        <begin position="216"/>
        <end position="235"/>
    </location>
</feature>
<evidence type="ECO:0000256" key="9">
    <source>
        <dbReference type="SAM" id="MobiDB-lite"/>
    </source>
</evidence>
<dbReference type="OrthoDB" id="44736at2759"/>
<feature type="transmembrane region" description="Helical" evidence="8">
    <location>
        <begin position="157"/>
        <end position="183"/>
    </location>
</feature>
<evidence type="ECO:0000256" key="1">
    <source>
        <dbReference type="ARBA" id="ARBA00002957"/>
    </source>
</evidence>
<feature type="transmembrane region" description="Helical" evidence="8">
    <location>
        <begin position="468"/>
        <end position="492"/>
    </location>
</feature>
<feature type="transmembrane region" description="Helical" evidence="8">
    <location>
        <begin position="265"/>
        <end position="289"/>
    </location>
</feature>
<evidence type="ECO:0000256" key="6">
    <source>
        <dbReference type="ARBA" id="ARBA00022989"/>
    </source>
</evidence>
<feature type="compositionally biased region" description="Low complexity" evidence="9">
    <location>
        <begin position="1"/>
        <end position="10"/>
    </location>
</feature>
<feature type="transmembrane region" description="Helical" evidence="8">
    <location>
        <begin position="116"/>
        <end position="137"/>
    </location>
</feature>
<comment type="function">
    <text evidence="1 8">Probably involved in transport through the plasma membrane.</text>
</comment>
<feature type="compositionally biased region" description="Pro residues" evidence="9">
    <location>
        <begin position="29"/>
        <end position="46"/>
    </location>
</feature>
<evidence type="ECO:0000256" key="4">
    <source>
        <dbReference type="ARBA" id="ARBA00015388"/>
    </source>
</evidence>
<evidence type="ECO:0000256" key="5">
    <source>
        <dbReference type="ARBA" id="ARBA00022692"/>
    </source>
</evidence>
<comment type="similarity">
    <text evidence="3 8">Belongs to the CTL (choline transporter-like) family.</text>
</comment>
<dbReference type="InterPro" id="IPR007603">
    <property type="entry name" value="Choline_transptr-like"/>
</dbReference>
<evidence type="ECO:0000256" key="8">
    <source>
        <dbReference type="RuleBase" id="RU368066"/>
    </source>
</evidence>
<feature type="transmembrane region" description="Helical" evidence="8">
    <location>
        <begin position="190"/>
        <end position="210"/>
    </location>
</feature>
<sequence>MSQPYYQNQPGYPPPSQGEGAGFYGASNYPPPQPPGQGIYPPPQAPPMNYNQGGQPGAGYPPPQPPPMNYNQGGQPGAGYPQPPPGYDYQNGQGPPPKPAVVDSEKYNRTPVFRDVWAAILFFITLGSFVVYSVLAIRSLPSGTFSNPGKYRASEHFFSLPTIVCFLIVALTGFVISVVYMFLIQAAPRAMIIVSYWASVAIGLATAGYYFYRHLWWAAALALVFAILSIVAWFYARHRIPLATILLTTVVRIMRRFPATVYTGVLFLILNVLFLMWWAITLTATFSYLKHYESCRRFTNSAGRPDETCTNGRLIGVIVYLCFVWYWVTQVLYNVLHTTICGLYATVYFFDNSPMGFPTANPTMAAFKRATTNSFGSVCFGSLLVALFQTVRAILQTLLNAGGDDGIGAFIACCVGCVLGLIQSMLEFFNKYAYVEIAMYGKPFVPAARDTWRLIKSRGIDTLINDDLIGNVIGLGGIVVGGVCAMVGYGYISVVKPVYNATGNFTPVIVLIGFFIGISLFYLAGKVIDSGNATTFVCLAEDPAAMQRSKPELFEKIREAYPQVVSGIHHG</sequence>
<keyword evidence="11" id="KW-1185">Reference proteome</keyword>
<comment type="subcellular location">
    <subcellularLocation>
        <location evidence="8">Cell membrane</location>
        <topology evidence="8">Multi-pass membrane protein</topology>
    </subcellularLocation>
    <subcellularLocation>
        <location evidence="2">Membrane</location>
        <topology evidence="2">Multi-pass membrane protein</topology>
    </subcellularLocation>
</comment>
<dbReference type="Proteomes" id="UP001150569">
    <property type="component" value="Unassembled WGS sequence"/>
</dbReference>
<feature type="region of interest" description="Disordered" evidence="9">
    <location>
        <begin position="1"/>
        <end position="103"/>
    </location>
</feature>
<evidence type="ECO:0000256" key="3">
    <source>
        <dbReference type="ARBA" id="ARBA00007168"/>
    </source>
</evidence>
<dbReference type="Pfam" id="PF04515">
    <property type="entry name" value="Choline_transpo"/>
    <property type="match status" value="1"/>
</dbReference>
<name>A0A9W7ZSI4_9FUNG</name>
<dbReference type="PANTHER" id="PTHR12385">
    <property type="entry name" value="CHOLINE TRANSPORTER-LIKE (SLC FAMILY 44)"/>
    <property type="match status" value="1"/>
</dbReference>
<feature type="transmembrane region" description="Helical" evidence="8">
    <location>
        <begin position="504"/>
        <end position="524"/>
    </location>
</feature>
<evidence type="ECO:0000313" key="10">
    <source>
        <dbReference type="EMBL" id="KAJ1911549.1"/>
    </source>
</evidence>
<evidence type="ECO:0000256" key="7">
    <source>
        <dbReference type="ARBA" id="ARBA00023136"/>
    </source>
</evidence>
<proteinExistence type="inferred from homology"/>
<dbReference type="GO" id="GO:0005886">
    <property type="term" value="C:plasma membrane"/>
    <property type="evidence" value="ECO:0007669"/>
    <property type="project" value="UniProtKB-SubCell"/>
</dbReference>
<keyword evidence="6 8" id="KW-1133">Transmembrane helix</keyword>
<feature type="transmembrane region" description="Helical" evidence="8">
    <location>
        <begin position="310"/>
        <end position="328"/>
    </location>
</feature>
<organism evidence="10 11">
    <name type="scientific">Tieghemiomyces parasiticus</name>
    <dbReference type="NCBI Taxonomy" id="78921"/>
    <lineage>
        <taxon>Eukaryota</taxon>
        <taxon>Fungi</taxon>
        <taxon>Fungi incertae sedis</taxon>
        <taxon>Zoopagomycota</taxon>
        <taxon>Kickxellomycotina</taxon>
        <taxon>Dimargaritomycetes</taxon>
        <taxon>Dimargaritales</taxon>
        <taxon>Dimargaritaceae</taxon>
        <taxon>Tieghemiomyces</taxon>
    </lineage>
</organism>
<evidence type="ECO:0000313" key="11">
    <source>
        <dbReference type="Proteomes" id="UP001150569"/>
    </source>
</evidence>
<keyword evidence="7 8" id="KW-0472">Membrane</keyword>
<dbReference type="PANTHER" id="PTHR12385:SF4">
    <property type="entry name" value="PROTEIN PNS1"/>
    <property type="match status" value="1"/>
</dbReference>
<feature type="transmembrane region" description="Helical" evidence="8">
    <location>
        <begin position="372"/>
        <end position="395"/>
    </location>
</feature>
<dbReference type="EMBL" id="JANBPT010000919">
    <property type="protein sequence ID" value="KAJ1911549.1"/>
    <property type="molecule type" value="Genomic_DNA"/>
</dbReference>
<reference evidence="10" key="1">
    <citation type="submission" date="2022-07" db="EMBL/GenBank/DDBJ databases">
        <title>Phylogenomic reconstructions and comparative analyses of Kickxellomycotina fungi.</title>
        <authorList>
            <person name="Reynolds N.K."/>
            <person name="Stajich J.E."/>
            <person name="Barry K."/>
            <person name="Grigoriev I.V."/>
            <person name="Crous P."/>
            <person name="Smith M.E."/>
        </authorList>
    </citation>
    <scope>NUCLEOTIDE SEQUENCE</scope>
    <source>
        <strain evidence="10">RSA 861</strain>
    </source>
</reference>
<comment type="caution">
    <text evidence="10">The sequence shown here is derived from an EMBL/GenBank/DDBJ whole genome shotgun (WGS) entry which is preliminary data.</text>
</comment>
<evidence type="ECO:0000256" key="2">
    <source>
        <dbReference type="ARBA" id="ARBA00004141"/>
    </source>
</evidence>
<protein>
    <recommendedName>
        <fullName evidence="4 8">Protein PNS1</fullName>
    </recommendedName>
</protein>
<feature type="compositionally biased region" description="Pro residues" evidence="9">
    <location>
        <begin position="59"/>
        <end position="68"/>
    </location>
</feature>
<accession>A0A9W7ZSI4</accession>
<feature type="transmembrane region" description="Helical" evidence="8">
    <location>
        <begin position="407"/>
        <end position="429"/>
    </location>
</feature>